<dbReference type="InterPro" id="IPR003439">
    <property type="entry name" value="ABC_transporter-like_ATP-bd"/>
</dbReference>
<sequence length="861" mass="94618">MKKATRTFTEWIKVKGAREHNLKSINVQIPKNALTVITGPSGSGKSSLALDVLYTEGKRRYMESLSSYARQFLGIVRKPEFDSIEGLCPAIAIEQKTVGANPRSTVGTITEIYDYLRVLFARIGQAHCPECGMAVKAESAENICSRLIANFSGSVVTIAAPVVIARKGEYINDLLSWFGQGYYRFIIDGVTYRFTSEQEVKKIGLSKQHKHTIDLLLDALEISVSELARVQEAIETSFKLASNSVKIIVGDQQYTYSSDRICLGCAQSIPELEPRFFSFNSPIGACQKCHGLGVLPEWPWQEDSSSTWKEQYPEFWNRYAQEKVCPECHGTRLNKYARSVKVGDKNIYQLCQVSIKELISFFEKLQLDLVSAEIAQGLLREIVNRLTFLHDVGLAYLSLNRSARTLSGGEGQRIRLATQIGSALSGVLYVLDEPSIGLHQRDNDRLIGTLKKLRDQGNTVLVVEHDTDTMQQADYLIDMGPGAGVNGGTITAVGTPAQVAANSHSLTGSYLSGRKAIEIPEKYRVPAGYLELKHARKNNLKDLTVKFPLGVLCAVSGVSGSGKSTLVMQELVPALERALLARVNRSRSSLEDPDLAGADSIEHLVVIDQTPIGRTPRSNPATYLGIFDEIRKLFASLPESNARGYKVGRFSFNVAEGRCFDCSGEGSITVTMHFMPEVTMVCKTCNGQRYNQATLQIRYKGKNIAQVLDMTAFEAAQFFAAYTPIAKRLDLLCKVGLDYIKLGQPAPTLSGGEAQRIKLVEELAKRGSNTIYILDEPTTGLHQDDIKKLLTVLARLVDKGNSMIVIEHNLDVLKCADYIIDLGPEGGDQGGTIVASGTPDKVARILPSHTGRYLKTVLQGS</sequence>
<gene>
    <name evidence="18" type="ORF">J120_04060</name>
</gene>
<evidence type="ECO:0000256" key="14">
    <source>
        <dbReference type="ARBA" id="ARBA00038000"/>
    </source>
</evidence>
<keyword evidence="12" id="KW-0238">DNA-binding</keyword>
<evidence type="ECO:0000256" key="12">
    <source>
        <dbReference type="ARBA" id="ARBA00023125"/>
    </source>
</evidence>
<organism evidence="18 19">
    <name type="scientific">candidate division TM6 bacterium JCVI TM6SC1</name>
    <dbReference type="NCBI Taxonomy" id="1306947"/>
    <lineage>
        <taxon>Bacteria</taxon>
        <taxon>Candidatus Babelota</taxon>
        <taxon>Vermiphilus</taxon>
    </lineage>
</organism>
<dbReference type="GO" id="GO:0005524">
    <property type="term" value="F:ATP binding"/>
    <property type="evidence" value="ECO:0007669"/>
    <property type="project" value="UniProtKB-KW"/>
</dbReference>
<evidence type="ECO:0000256" key="16">
    <source>
        <dbReference type="ARBA" id="ARBA00042156"/>
    </source>
</evidence>
<comment type="similarity">
    <text evidence="14">Belongs to the ABC transporter superfamily. UvrA family.</text>
</comment>
<evidence type="ECO:0000256" key="11">
    <source>
        <dbReference type="ARBA" id="ARBA00022881"/>
    </source>
</evidence>
<dbReference type="GO" id="GO:0005737">
    <property type="term" value="C:cytoplasm"/>
    <property type="evidence" value="ECO:0007669"/>
    <property type="project" value="UniProtKB-SubCell"/>
</dbReference>
<dbReference type="GO" id="GO:0003677">
    <property type="term" value="F:DNA binding"/>
    <property type="evidence" value="ECO:0007669"/>
    <property type="project" value="UniProtKB-KW"/>
</dbReference>
<keyword evidence="2" id="KW-0963">Cytoplasm</keyword>
<keyword evidence="13" id="KW-0234">DNA repair</keyword>
<dbReference type="InterPro" id="IPR041102">
    <property type="entry name" value="UvrA_inter"/>
</dbReference>
<evidence type="ECO:0000256" key="10">
    <source>
        <dbReference type="ARBA" id="ARBA00022840"/>
    </source>
</evidence>
<keyword evidence="8" id="KW-0863">Zinc-finger</keyword>
<dbReference type="GO" id="GO:0016887">
    <property type="term" value="F:ATP hydrolysis activity"/>
    <property type="evidence" value="ECO:0007669"/>
    <property type="project" value="InterPro"/>
</dbReference>
<evidence type="ECO:0000256" key="7">
    <source>
        <dbReference type="ARBA" id="ARBA00022769"/>
    </source>
</evidence>
<comment type="caution">
    <text evidence="18">The sequence shown here is derived from an EMBL/GenBank/DDBJ whole genome shotgun (WGS) entry which is preliminary data.</text>
</comment>
<dbReference type="InterPro" id="IPR027417">
    <property type="entry name" value="P-loop_NTPase"/>
</dbReference>
<dbReference type="EMBL" id="ARQD01000003">
    <property type="protein sequence ID" value="KIX85125.1"/>
    <property type="molecule type" value="Genomic_DNA"/>
</dbReference>
<dbReference type="Gene3D" id="1.20.1580.10">
    <property type="entry name" value="ABC transporter ATPase like domain"/>
    <property type="match status" value="3"/>
</dbReference>
<dbReference type="PROSITE" id="PS50893">
    <property type="entry name" value="ABC_TRANSPORTER_2"/>
    <property type="match status" value="2"/>
</dbReference>
<evidence type="ECO:0000259" key="17">
    <source>
        <dbReference type="PROSITE" id="PS50893"/>
    </source>
</evidence>
<evidence type="ECO:0000256" key="13">
    <source>
        <dbReference type="ARBA" id="ARBA00023204"/>
    </source>
</evidence>
<proteinExistence type="inferred from homology"/>
<dbReference type="Gene3D" id="3.40.50.300">
    <property type="entry name" value="P-loop containing nucleotide triphosphate hydrolases"/>
    <property type="match status" value="3"/>
</dbReference>
<keyword evidence="11" id="KW-0267">Excision nuclease</keyword>
<evidence type="ECO:0000256" key="6">
    <source>
        <dbReference type="ARBA" id="ARBA00022763"/>
    </source>
</evidence>
<evidence type="ECO:0000256" key="8">
    <source>
        <dbReference type="ARBA" id="ARBA00022771"/>
    </source>
</evidence>
<dbReference type="STRING" id="1306947.J120_04060"/>
<evidence type="ECO:0000313" key="18">
    <source>
        <dbReference type="EMBL" id="KIX85125.1"/>
    </source>
</evidence>
<dbReference type="PANTHER" id="PTHR43152:SF3">
    <property type="entry name" value="UVRABC SYSTEM PROTEIN A"/>
    <property type="match status" value="1"/>
</dbReference>
<dbReference type="eggNOG" id="COG0178">
    <property type="taxonomic scope" value="Bacteria"/>
</dbReference>
<evidence type="ECO:0000256" key="3">
    <source>
        <dbReference type="ARBA" id="ARBA00022723"/>
    </source>
</evidence>
<keyword evidence="10" id="KW-0067">ATP-binding</keyword>
<keyword evidence="5" id="KW-0547">Nucleotide-binding</keyword>
<dbReference type="InterPro" id="IPR004602">
    <property type="entry name" value="UvrA"/>
</dbReference>
<dbReference type="InterPro" id="IPR017871">
    <property type="entry name" value="ABC_transporter-like_CS"/>
</dbReference>
<evidence type="ECO:0000256" key="15">
    <source>
        <dbReference type="ARBA" id="ARBA00039316"/>
    </source>
</evidence>
<reference evidence="18 19" key="1">
    <citation type="journal article" date="2013" name="Proc. Natl. Acad. Sci. U.S.A.">
        <title>Candidate phylum TM6 genome recovered from a hospital sink biofilm provides genomic insights into this uncultivated phylum.</title>
        <authorList>
            <person name="McLean J.S."/>
            <person name="Lombardo M.J."/>
            <person name="Badger J.H."/>
            <person name="Edlund A."/>
            <person name="Novotny M."/>
            <person name="Yee-Greenbaum J."/>
            <person name="Vyahhi N."/>
            <person name="Hall A.P."/>
            <person name="Yang Y."/>
            <person name="Dupont C.L."/>
            <person name="Ziegler M.G."/>
            <person name="Chitsaz H."/>
            <person name="Allen A.E."/>
            <person name="Yooseph S."/>
            <person name="Tesler G."/>
            <person name="Pevzner P.A."/>
            <person name="Friedman R.M."/>
            <person name="Nealson K.H."/>
            <person name="Venter J.C."/>
            <person name="Lasken R.S."/>
        </authorList>
    </citation>
    <scope>NUCLEOTIDE SEQUENCE [LARGE SCALE GENOMIC DNA]</scope>
    <source>
        <strain evidence="18 19">TM6SC1</strain>
    </source>
</reference>
<evidence type="ECO:0000256" key="1">
    <source>
        <dbReference type="ARBA" id="ARBA00004496"/>
    </source>
</evidence>
<feature type="domain" description="ABC transporter" evidence="17">
    <location>
        <begin position="517"/>
        <end position="855"/>
    </location>
</feature>
<keyword evidence="7" id="KW-0228">DNA excision</keyword>
<feature type="domain" description="ABC transporter" evidence="17">
    <location>
        <begin position="217"/>
        <end position="506"/>
    </location>
</feature>
<evidence type="ECO:0000256" key="9">
    <source>
        <dbReference type="ARBA" id="ARBA00022833"/>
    </source>
</evidence>
<name>A0A0D2I1N9_9BACT</name>
<evidence type="ECO:0000256" key="5">
    <source>
        <dbReference type="ARBA" id="ARBA00022741"/>
    </source>
</evidence>
<keyword evidence="3" id="KW-0479">Metal-binding</keyword>
<dbReference type="SUPFAM" id="SSF52540">
    <property type="entry name" value="P-loop containing nucleoside triphosphate hydrolases"/>
    <property type="match status" value="2"/>
</dbReference>
<dbReference type="Proteomes" id="UP000032214">
    <property type="component" value="Unassembled WGS sequence"/>
</dbReference>
<comment type="subcellular location">
    <subcellularLocation>
        <location evidence="1">Cytoplasm</location>
    </subcellularLocation>
</comment>
<dbReference type="Gene3D" id="1.10.8.280">
    <property type="entry name" value="ABC transporter ATPase domain-like"/>
    <property type="match status" value="1"/>
</dbReference>
<evidence type="ECO:0000256" key="2">
    <source>
        <dbReference type="ARBA" id="ARBA00022490"/>
    </source>
</evidence>
<dbReference type="GO" id="GO:0004518">
    <property type="term" value="F:nuclease activity"/>
    <property type="evidence" value="ECO:0007669"/>
    <property type="project" value="UniProtKB-KW"/>
</dbReference>
<dbReference type="GO" id="GO:0009380">
    <property type="term" value="C:excinuclease repair complex"/>
    <property type="evidence" value="ECO:0007669"/>
    <property type="project" value="InterPro"/>
</dbReference>
<dbReference type="PANTHER" id="PTHR43152">
    <property type="entry name" value="UVRABC SYSTEM PROTEIN A"/>
    <property type="match status" value="1"/>
</dbReference>
<keyword evidence="9" id="KW-0862">Zinc</keyword>
<protein>
    <recommendedName>
        <fullName evidence="15">UvrABC system protein A</fullName>
    </recommendedName>
    <alternativeName>
        <fullName evidence="16">Excinuclease ABC subunit A</fullName>
    </alternativeName>
</protein>
<evidence type="ECO:0000256" key="4">
    <source>
        <dbReference type="ARBA" id="ARBA00022737"/>
    </source>
</evidence>
<accession>A0A0D2I1N9</accession>
<keyword evidence="19" id="KW-1185">Reference proteome</keyword>
<dbReference type="GO" id="GO:0008270">
    <property type="term" value="F:zinc ion binding"/>
    <property type="evidence" value="ECO:0007669"/>
    <property type="project" value="UniProtKB-KW"/>
</dbReference>
<evidence type="ECO:0000313" key="19">
    <source>
        <dbReference type="Proteomes" id="UP000032214"/>
    </source>
</evidence>
<dbReference type="Gene3D" id="3.30.190.20">
    <property type="match status" value="1"/>
</dbReference>
<dbReference type="PROSITE" id="PS00211">
    <property type="entry name" value="ABC_TRANSPORTER_1"/>
    <property type="match status" value="1"/>
</dbReference>
<dbReference type="AlphaFoldDB" id="A0A0D2I1N9"/>
<dbReference type="GO" id="GO:0006289">
    <property type="term" value="P:nucleotide-excision repair"/>
    <property type="evidence" value="ECO:0007669"/>
    <property type="project" value="InterPro"/>
</dbReference>
<dbReference type="Pfam" id="PF17760">
    <property type="entry name" value="UvrA_inter"/>
    <property type="match status" value="1"/>
</dbReference>
<keyword evidence="4" id="KW-0677">Repeat</keyword>
<keyword evidence="6" id="KW-0227">DNA damage</keyword>
<dbReference type="NCBIfam" id="TIGR00630">
    <property type="entry name" value="uvra"/>
    <property type="match status" value="1"/>
</dbReference>